<name>A0A1G7A981_9ACTN</name>
<dbReference type="Pfam" id="PF13411">
    <property type="entry name" value="MerR_1"/>
    <property type="match status" value="1"/>
</dbReference>
<dbReference type="InterPro" id="IPR000551">
    <property type="entry name" value="MerR-type_HTH_dom"/>
</dbReference>
<dbReference type="PANTHER" id="PTHR30204:SF98">
    <property type="entry name" value="HTH-TYPE TRANSCRIPTIONAL REGULATOR ADHR"/>
    <property type="match status" value="1"/>
</dbReference>
<sequence>MRMTELSERSGVPIPTIRYYIREGILPAGRLTSPNQATYDETHVHRLTLIRAMVEVGEMPIAAVAKLFDHLQSKSADEYVTLGLVQYALADTSAAEAAAPDDEALVEVGDLLDRLDWQVREQHPSRAALAAAVRSLRRLGHGDVVDLLERYAAAAHELAEAEVGLVMRRDDLDGRAEAVVTIGVLGDAMLAAVRRLAQEDVATRILKEPKELRPSTPVKPGLRGARR</sequence>
<dbReference type="AlphaFoldDB" id="A0A1G7A981"/>
<dbReference type="SUPFAM" id="SSF46955">
    <property type="entry name" value="Putative DNA-binding domain"/>
    <property type="match status" value="1"/>
</dbReference>
<dbReference type="STRING" id="58114.SAMN05216270_1139"/>
<proteinExistence type="predicted"/>
<organism evidence="4 5">
    <name type="scientific">Glycomyces harbinensis</name>
    <dbReference type="NCBI Taxonomy" id="58114"/>
    <lineage>
        <taxon>Bacteria</taxon>
        <taxon>Bacillati</taxon>
        <taxon>Actinomycetota</taxon>
        <taxon>Actinomycetes</taxon>
        <taxon>Glycomycetales</taxon>
        <taxon>Glycomycetaceae</taxon>
        <taxon>Glycomyces</taxon>
    </lineage>
</organism>
<dbReference type="SMART" id="SM00422">
    <property type="entry name" value="HTH_MERR"/>
    <property type="match status" value="1"/>
</dbReference>
<dbReference type="Gene3D" id="1.10.1660.10">
    <property type="match status" value="1"/>
</dbReference>
<reference evidence="5" key="1">
    <citation type="submission" date="2016-10" db="EMBL/GenBank/DDBJ databases">
        <authorList>
            <person name="Varghese N."/>
            <person name="Submissions S."/>
        </authorList>
    </citation>
    <scope>NUCLEOTIDE SEQUENCE [LARGE SCALE GENOMIC DNA]</scope>
    <source>
        <strain evidence="5">CGMCC 4.3516</strain>
    </source>
</reference>
<dbReference type="OrthoDB" id="5242095at2"/>
<evidence type="ECO:0000259" key="3">
    <source>
        <dbReference type="PROSITE" id="PS50937"/>
    </source>
</evidence>
<dbReference type="Proteomes" id="UP000198949">
    <property type="component" value="Unassembled WGS sequence"/>
</dbReference>
<feature type="region of interest" description="Disordered" evidence="2">
    <location>
        <begin position="208"/>
        <end position="227"/>
    </location>
</feature>
<accession>A0A1G7A981</accession>
<dbReference type="PRINTS" id="PR00040">
    <property type="entry name" value="HTHMERR"/>
</dbReference>
<evidence type="ECO:0000313" key="5">
    <source>
        <dbReference type="Proteomes" id="UP000198949"/>
    </source>
</evidence>
<dbReference type="GO" id="GO:0003677">
    <property type="term" value="F:DNA binding"/>
    <property type="evidence" value="ECO:0007669"/>
    <property type="project" value="UniProtKB-KW"/>
</dbReference>
<dbReference type="PANTHER" id="PTHR30204">
    <property type="entry name" value="REDOX-CYCLING DRUG-SENSING TRANSCRIPTIONAL ACTIVATOR SOXR"/>
    <property type="match status" value="1"/>
</dbReference>
<dbReference type="InterPro" id="IPR047057">
    <property type="entry name" value="MerR_fam"/>
</dbReference>
<evidence type="ECO:0000313" key="4">
    <source>
        <dbReference type="EMBL" id="SDE11321.1"/>
    </source>
</evidence>
<keyword evidence="5" id="KW-1185">Reference proteome</keyword>
<evidence type="ECO:0000256" key="1">
    <source>
        <dbReference type="ARBA" id="ARBA00023125"/>
    </source>
</evidence>
<evidence type="ECO:0000256" key="2">
    <source>
        <dbReference type="SAM" id="MobiDB-lite"/>
    </source>
</evidence>
<protein>
    <submittedName>
        <fullName evidence="4">MerR HTH family regulatory protein</fullName>
    </submittedName>
</protein>
<dbReference type="EMBL" id="FNAD01000013">
    <property type="protein sequence ID" value="SDE11321.1"/>
    <property type="molecule type" value="Genomic_DNA"/>
</dbReference>
<dbReference type="PROSITE" id="PS50937">
    <property type="entry name" value="HTH_MERR_2"/>
    <property type="match status" value="1"/>
</dbReference>
<dbReference type="GO" id="GO:0003700">
    <property type="term" value="F:DNA-binding transcription factor activity"/>
    <property type="evidence" value="ECO:0007669"/>
    <property type="project" value="InterPro"/>
</dbReference>
<gene>
    <name evidence="4" type="ORF">SAMN05216270_1139</name>
</gene>
<feature type="domain" description="HTH merR-type" evidence="3">
    <location>
        <begin position="1"/>
        <end position="70"/>
    </location>
</feature>
<keyword evidence="1" id="KW-0238">DNA-binding</keyword>
<dbReference type="InterPro" id="IPR009061">
    <property type="entry name" value="DNA-bd_dom_put_sf"/>
</dbReference>
<dbReference type="RefSeq" id="WP_091038888.1">
    <property type="nucleotide sequence ID" value="NZ_FNAD01000013.1"/>
</dbReference>